<protein>
    <submittedName>
        <fullName evidence="7">MFS transporter</fullName>
    </submittedName>
</protein>
<comment type="caution">
    <text evidence="7">The sequence shown here is derived from an EMBL/GenBank/DDBJ whole genome shotgun (WGS) entry which is preliminary data.</text>
</comment>
<evidence type="ECO:0000313" key="8">
    <source>
        <dbReference type="Proteomes" id="UP001183610"/>
    </source>
</evidence>
<comment type="subcellular location">
    <subcellularLocation>
        <location evidence="1">Cell membrane</location>
        <topology evidence="1">Multi-pass membrane protein</topology>
    </subcellularLocation>
</comment>
<accession>A0ABU2QYL2</accession>
<feature type="transmembrane region" description="Helical" evidence="6">
    <location>
        <begin position="160"/>
        <end position="182"/>
    </location>
</feature>
<feature type="transmembrane region" description="Helical" evidence="6">
    <location>
        <begin position="245"/>
        <end position="266"/>
    </location>
</feature>
<dbReference type="PANTHER" id="PTHR23513">
    <property type="entry name" value="INTEGRAL MEMBRANE EFFLUX PROTEIN-RELATED"/>
    <property type="match status" value="1"/>
</dbReference>
<feature type="transmembrane region" description="Helical" evidence="6">
    <location>
        <begin position="131"/>
        <end position="154"/>
    </location>
</feature>
<organism evidence="7 8">
    <name type="scientific">Streptomyces evansiae</name>
    <dbReference type="NCBI Taxonomy" id="3075535"/>
    <lineage>
        <taxon>Bacteria</taxon>
        <taxon>Bacillati</taxon>
        <taxon>Actinomycetota</taxon>
        <taxon>Actinomycetes</taxon>
        <taxon>Kitasatosporales</taxon>
        <taxon>Streptomycetaceae</taxon>
        <taxon>Streptomyces</taxon>
    </lineage>
</organism>
<keyword evidence="2" id="KW-1003">Cell membrane</keyword>
<reference evidence="8" key="1">
    <citation type="submission" date="2023-07" db="EMBL/GenBank/DDBJ databases">
        <title>30 novel species of actinomycetes from the DSMZ collection.</title>
        <authorList>
            <person name="Nouioui I."/>
        </authorList>
    </citation>
    <scope>NUCLEOTIDE SEQUENCE [LARGE SCALE GENOMIC DNA]</scope>
    <source>
        <strain evidence="8">DSM 41979</strain>
    </source>
</reference>
<dbReference type="InterPro" id="IPR036259">
    <property type="entry name" value="MFS_trans_sf"/>
</dbReference>
<dbReference type="Pfam" id="PF07690">
    <property type="entry name" value="MFS_1"/>
    <property type="match status" value="1"/>
</dbReference>
<feature type="transmembrane region" description="Helical" evidence="6">
    <location>
        <begin position="364"/>
        <end position="383"/>
    </location>
</feature>
<feature type="transmembrane region" description="Helical" evidence="6">
    <location>
        <begin position="334"/>
        <end position="358"/>
    </location>
</feature>
<dbReference type="RefSeq" id="WP_311651010.1">
    <property type="nucleotide sequence ID" value="NZ_JAVRET010000014.1"/>
</dbReference>
<evidence type="ECO:0000256" key="3">
    <source>
        <dbReference type="ARBA" id="ARBA00022692"/>
    </source>
</evidence>
<feature type="transmembrane region" description="Helical" evidence="6">
    <location>
        <begin position="43"/>
        <end position="65"/>
    </location>
</feature>
<dbReference type="InterPro" id="IPR011701">
    <property type="entry name" value="MFS"/>
</dbReference>
<dbReference type="SUPFAM" id="SSF103473">
    <property type="entry name" value="MFS general substrate transporter"/>
    <property type="match status" value="1"/>
</dbReference>
<dbReference type="Proteomes" id="UP001183610">
    <property type="component" value="Unassembled WGS sequence"/>
</dbReference>
<proteinExistence type="predicted"/>
<dbReference type="EMBL" id="JAVRET010000014">
    <property type="protein sequence ID" value="MDT0409066.1"/>
    <property type="molecule type" value="Genomic_DNA"/>
</dbReference>
<evidence type="ECO:0000256" key="4">
    <source>
        <dbReference type="ARBA" id="ARBA00022989"/>
    </source>
</evidence>
<gene>
    <name evidence="7" type="ORF">RM698_08355</name>
</gene>
<feature type="transmembrane region" description="Helical" evidence="6">
    <location>
        <begin position="74"/>
        <end position="94"/>
    </location>
</feature>
<evidence type="ECO:0000256" key="2">
    <source>
        <dbReference type="ARBA" id="ARBA00022475"/>
    </source>
</evidence>
<dbReference type="Gene3D" id="1.20.1250.20">
    <property type="entry name" value="MFS general substrate transporter like domains"/>
    <property type="match status" value="1"/>
</dbReference>
<keyword evidence="5 6" id="KW-0472">Membrane</keyword>
<feature type="transmembrane region" description="Helical" evidence="6">
    <location>
        <begin position="100"/>
        <end position="119"/>
    </location>
</feature>
<feature type="transmembrane region" description="Helical" evidence="6">
    <location>
        <begin position="301"/>
        <end position="322"/>
    </location>
</feature>
<keyword evidence="4 6" id="KW-1133">Transmembrane helix</keyword>
<feature type="transmembrane region" description="Helical" evidence="6">
    <location>
        <begin position="218"/>
        <end position="239"/>
    </location>
</feature>
<evidence type="ECO:0000256" key="5">
    <source>
        <dbReference type="ARBA" id="ARBA00023136"/>
    </source>
</evidence>
<name>A0ABU2QYL2_9ACTN</name>
<dbReference type="PANTHER" id="PTHR23513:SF11">
    <property type="entry name" value="STAPHYLOFERRIN A TRANSPORTER"/>
    <property type="match status" value="1"/>
</dbReference>
<sequence length="392" mass="37965">MPHRPSPLARHLLAAALARTGDEMAGPALLLLALGVIGGPARASALFGALLVSAALGGPLLGALLDRARRPGHVLAAALTGYATGLGLLLLGLGRAPYPLLLALALLTGLLGPALSGGWTSQVPALVPPAALPRAAALDGIGFTAATLLGPALAGLCASLAGAPAAVATALALVLLAAPAALRLPPRREGPRPHHVLAALGAGARAVRTTRALARATLVSTVSSAGQGVFVSCAPLLGARLLGGAAHGTALLALGAASALAAGAVLARRPTALPPDTLLGASVLVLAAAPLLAAVPAPWALVAAVLLTGAGEGPQLTALLAIRHRDAPPGLRGQVFTTGASLKITAYALGAALAGALAAHSLTAALLTGATLNLLAGAAFRALRPLTAAARP</sequence>
<evidence type="ECO:0000256" key="1">
    <source>
        <dbReference type="ARBA" id="ARBA00004651"/>
    </source>
</evidence>
<keyword evidence="3 6" id="KW-0812">Transmembrane</keyword>
<evidence type="ECO:0000256" key="6">
    <source>
        <dbReference type="SAM" id="Phobius"/>
    </source>
</evidence>
<keyword evidence="8" id="KW-1185">Reference proteome</keyword>
<evidence type="ECO:0000313" key="7">
    <source>
        <dbReference type="EMBL" id="MDT0409066.1"/>
    </source>
</evidence>
<feature type="transmembrane region" description="Helical" evidence="6">
    <location>
        <begin position="278"/>
        <end position="295"/>
    </location>
</feature>